<sequence>MQQVIFQEKYPLFTLELQKNETTYTNVNDILAYFRQKIDEHPITVFIANFDHYSHTMSLPEHAMNPAIKDAKNIIFCFGKDLNDPLMIGARPRSIGVIEFENSFLISFLEAPNPMATNTMEAWAKGLKKS</sequence>
<evidence type="ECO:0000313" key="1">
    <source>
        <dbReference type="EMBL" id="ABB27890.1"/>
    </source>
</evidence>
<dbReference type="OrthoDB" id="597829at2"/>
<dbReference type="Pfam" id="PF21651">
    <property type="entry name" value="DUF6858"/>
    <property type="match status" value="1"/>
</dbReference>
<dbReference type="InterPro" id="IPR049204">
    <property type="entry name" value="DUF6858"/>
</dbReference>
<name>Q3ASY5_CHLCH</name>
<proteinExistence type="predicted"/>
<dbReference type="KEGG" id="cch:Cag_0617"/>
<dbReference type="eggNOG" id="ENOG5031Y5N">
    <property type="taxonomic scope" value="Bacteria"/>
</dbReference>
<protein>
    <submittedName>
        <fullName evidence="1">Uncharacterized protein</fullName>
    </submittedName>
</protein>
<dbReference type="EMBL" id="CP000108">
    <property type="protein sequence ID" value="ABB27890.1"/>
    <property type="molecule type" value="Genomic_DNA"/>
</dbReference>
<accession>Q3ASY5</accession>
<gene>
    <name evidence="1" type="ordered locus">Cag_0617</name>
</gene>
<dbReference type="AlphaFoldDB" id="Q3ASY5"/>
<dbReference type="STRING" id="340177.Cag_0617"/>
<organism evidence="1">
    <name type="scientific">Chlorobium chlorochromatii (strain CaD3)</name>
    <dbReference type="NCBI Taxonomy" id="340177"/>
    <lineage>
        <taxon>Bacteria</taxon>
        <taxon>Pseudomonadati</taxon>
        <taxon>Chlorobiota</taxon>
        <taxon>Chlorobiia</taxon>
        <taxon>Chlorobiales</taxon>
        <taxon>Chlorobiaceae</taxon>
        <taxon>Chlorobium/Pelodictyon group</taxon>
        <taxon>Chlorobium</taxon>
    </lineage>
</organism>
<reference evidence="1" key="1">
    <citation type="submission" date="2005-08" db="EMBL/GenBank/DDBJ databases">
        <title>Complete sequence of Chlorobium chlorochromatii CaD3.</title>
        <authorList>
            <person name="Copeland A."/>
            <person name="Lucas S."/>
            <person name="Lapidus A."/>
            <person name="Barry K."/>
            <person name="Detter J.C."/>
            <person name="Glavina T."/>
            <person name="Hammon N."/>
            <person name="Israni S."/>
            <person name="Pitluck S."/>
            <person name="Bryant D."/>
            <person name="Schmutz J."/>
            <person name="Larimer F."/>
            <person name="Land M."/>
            <person name="Kyrpides N."/>
            <person name="Ivanova N."/>
            <person name="Richardson P."/>
        </authorList>
    </citation>
    <scope>NUCLEOTIDE SEQUENCE [LARGE SCALE GENOMIC DNA]</scope>
    <source>
        <strain evidence="1">CaD3</strain>
    </source>
</reference>
<dbReference type="HOGENOM" id="CLU_1937128_0_0_10"/>